<evidence type="ECO:0000313" key="3">
    <source>
        <dbReference type="Proteomes" id="UP000826195"/>
    </source>
</evidence>
<comment type="caution">
    <text evidence="2">The sequence shown here is derived from an EMBL/GenBank/DDBJ whole genome shotgun (WGS) entry which is preliminary data.</text>
</comment>
<feature type="compositionally biased region" description="Basic and acidic residues" evidence="1">
    <location>
        <begin position="66"/>
        <end position="89"/>
    </location>
</feature>
<dbReference type="AlphaFoldDB" id="A0AAV7ISW1"/>
<feature type="region of interest" description="Disordered" evidence="1">
    <location>
        <begin position="52"/>
        <end position="89"/>
    </location>
</feature>
<feature type="region of interest" description="Disordered" evidence="1">
    <location>
        <begin position="1"/>
        <end position="27"/>
    </location>
</feature>
<organism evidence="2 3">
    <name type="scientific">Cotesia glomerata</name>
    <name type="common">Lepidopteran parasitic wasp</name>
    <name type="synonym">Apanteles glomeratus</name>
    <dbReference type="NCBI Taxonomy" id="32391"/>
    <lineage>
        <taxon>Eukaryota</taxon>
        <taxon>Metazoa</taxon>
        <taxon>Ecdysozoa</taxon>
        <taxon>Arthropoda</taxon>
        <taxon>Hexapoda</taxon>
        <taxon>Insecta</taxon>
        <taxon>Pterygota</taxon>
        <taxon>Neoptera</taxon>
        <taxon>Endopterygota</taxon>
        <taxon>Hymenoptera</taxon>
        <taxon>Apocrita</taxon>
        <taxon>Ichneumonoidea</taxon>
        <taxon>Braconidae</taxon>
        <taxon>Microgastrinae</taxon>
        <taxon>Cotesia</taxon>
    </lineage>
</organism>
<dbReference type="EMBL" id="JAHXZJ010000747">
    <property type="protein sequence ID" value="KAH0557376.1"/>
    <property type="molecule type" value="Genomic_DNA"/>
</dbReference>
<name>A0AAV7ISW1_COTGL</name>
<gene>
    <name evidence="2" type="ORF">KQX54_004866</name>
</gene>
<proteinExistence type="predicted"/>
<accession>A0AAV7ISW1</accession>
<dbReference type="Proteomes" id="UP000826195">
    <property type="component" value="Unassembled WGS sequence"/>
</dbReference>
<reference evidence="2 3" key="1">
    <citation type="journal article" date="2021" name="J. Hered.">
        <title>A chromosome-level genome assembly of the parasitoid wasp, Cotesia glomerata (Hymenoptera: Braconidae).</title>
        <authorList>
            <person name="Pinto B.J."/>
            <person name="Weis J.J."/>
            <person name="Gamble T."/>
            <person name="Ode P.J."/>
            <person name="Paul R."/>
            <person name="Zaspel J.M."/>
        </authorList>
    </citation>
    <scope>NUCLEOTIDE SEQUENCE [LARGE SCALE GENOMIC DNA]</scope>
    <source>
        <strain evidence="2">CgM1</strain>
    </source>
</reference>
<keyword evidence="3" id="KW-1185">Reference proteome</keyword>
<evidence type="ECO:0000313" key="2">
    <source>
        <dbReference type="EMBL" id="KAH0557376.1"/>
    </source>
</evidence>
<sequence length="173" mass="20167">MSDLTNNKRRRYESRSTEDLPQLLNNKKLKELERLTNTNNFDKFFEKNVKNKKVTPNLNASRSRSNSRDRPSDVDTGHQTKTTETDDGFKTPRRFIKRRSTMKASQDGATARKIPEGEFWVKDSDKDYITVRALSIEIYRLIKGILDSNKIQYYISVLDLNVCTSVNSMECKF</sequence>
<protein>
    <submittedName>
        <fullName evidence="2">Uncharacterized protein</fullName>
    </submittedName>
</protein>
<evidence type="ECO:0000256" key="1">
    <source>
        <dbReference type="SAM" id="MobiDB-lite"/>
    </source>
</evidence>